<evidence type="ECO:0000256" key="1">
    <source>
        <dbReference type="PROSITE-ProRule" id="PRU00339"/>
    </source>
</evidence>
<comment type="caution">
    <text evidence="4">The sequence shown here is derived from an EMBL/GenBank/DDBJ whole genome shotgun (WGS) entry which is preliminary data.</text>
</comment>
<gene>
    <name evidence="4" type="ORF">ISP20_20755</name>
</gene>
<dbReference type="EMBL" id="JADIKC010000014">
    <property type="protein sequence ID" value="MBM7123608.1"/>
    <property type="molecule type" value="Genomic_DNA"/>
</dbReference>
<evidence type="ECO:0000256" key="2">
    <source>
        <dbReference type="SAM" id="MobiDB-lite"/>
    </source>
</evidence>
<proteinExistence type="predicted"/>
<feature type="repeat" description="TPR" evidence="1">
    <location>
        <begin position="115"/>
        <end position="148"/>
    </location>
</feature>
<dbReference type="InterPro" id="IPR019734">
    <property type="entry name" value="TPR_rpt"/>
</dbReference>
<dbReference type="SUPFAM" id="SSF48452">
    <property type="entry name" value="TPR-like"/>
    <property type="match status" value="1"/>
</dbReference>
<reference evidence="4 5" key="1">
    <citation type="submission" date="2020-10" db="EMBL/GenBank/DDBJ databases">
        <title>Phylogeny of dyella-like bacteria.</title>
        <authorList>
            <person name="Fu J."/>
        </authorList>
    </citation>
    <scope>NUCLEOTIDE SEQUENCE [LARGE SCALE GENOMIC DNA]</scope>
    <source>
        <strain evidence="4 5">THG-B117</strain>
    </source>
</reference>
<feature type="signal peptide" evidence="3">
    <location>
        <begin position="1"/>
        <end position="19"/>
    </location>
</feature>
<name>A0ABS2JZU9_9GAMM</name>
<sequence length="275" mass="29180">MRTSLPRWLFASIACVLLAACGKTLGGYPNHTPTASLVAPGNSARDDKSVYMDLIRQMQQQGAYYASLAHIDAYRQRFGNTPELRRRQADALRATGQLDAARVIYRSLLSGEQAAAAWHGLGLVEAQSGHATAADEALLKATELEPVNAAYLSDLGYARLCDGQTAAAKDPLAMAAELDPTNAKVIANLALWAMLTGDTTRADAIMQRGELPASSQDDVHRLAVQLASRRTRSATPGAQAASAPARPANSTAGTDVPASMLQRFTTDGTAYEARP</sequence>
<accession>A0ABS2JZU9</accession>
<dbReference type="PROSITE" id="PS50005">
    <property type="entry name" value="TPR"/>
    <property type="match status" value="1"/>
</dbReference>
<feature type="chain" id="PRO_5045677245" evidence="3">
    <location>
        <begin position="20"/>
        <end position="275"/>
    </location>
</feature>
<protein>
    <submittedName>
        <fullName evidence="4">Flp pilus assembly protein TadD</fullName>
    </submittedName>
</protein>
<dbReference type="PROSITE" id="PS51257">
    <property type="entry name" value="PROKAR_LIPOPROTEIN"/>
    <property type="match status" value="1"/>
</dbReference>
<keyword evidence="5" id="KW-1185">Reference proteome</keyword>
<keyword evidence="1" id="KW-0802">TPR repeat</keyword>
<feature type="compositionally biased region" description="Low complexity" evidence="2">
    <location>
        <begin position="233"/>
        <end position="252"/>
    </location>
</feature>
<dbReference type="RefSeq" id="WP_204638131.1">
    <property type="nucleotide sequence ID" value="NZ_JADIKC010000014.1"/>
</dbReference>
<evidence type="ECO:0000256" key="3">
    <source>
        <dbReference type="SAM" id="SignalP"/>
    </source>
</evidence>
<dbReference type="Gene3D" id="1.25.40.10">
    <property type="entry name" value="Tetratricopeptide repeat domain"/>
    <property type="match status" value="1"/>
</dbReference>
<feature type="region of interest" description="Disordered" evidence="2">
    <location>
        <begin position="228"/>
        <end position="275"/>
    </location>
</feature>
<keyword evidence="3" id="KW-0732">Signal</keyword>
<evidence type="ECO:0000313" key="4">
    <source>
        <dbReference type="EMBL" id="MBM7123608.1"/>
    </source>
</evidence>
<organism evidence="4 5">
    <name type="scientific">Dyella kyungheensis</name>
    <dbReference type="NCBI Taxonomy" id="1242174"/>
    <lineage>
        <taxon>Bacteria</taxon>
        <taxon>Pseudomonadati</taxon>
        <taxon>Pseudomonadota</taxon>
        <taxon>Gammaproteobacteria</taxon>
        <taxon>Lysobacterales</taxon>
        <taxon>Rhodanobacteraceae</taxon>
        <taxon>Dyella</taxon>
    </lineage>
</organism>
<dbReference type="Proteomes" id="UP001430065">
    <property type="component" value="Unassembled WGS sequence"/>
</dbReference>
<evidence type="ECO:0000313" key="5">
    <source>
        <dbReference type="Proteomes" id="UP001430065"/>
    </source>
</evidence>
<dbReference type="InterPro" id="IPR011990">
    <property type="entry name" value="TPR-like_helical_dom_sf"/>
</dbReference>